<evidence type="ECO:0000259" key="1">
    <source>
        <dbReference type="Pfam" id="PF07859"/>
    </source>
</evidence>
<dbReference type="Pfam" id="PF07859">
    <property type="entry name" value="Abhydrolase_3"/>
    <property type="match status" value="2"/>
</dbReference>
<dbReference type="GO" id="GO:0004771">
    <property type="term" value="F:sterol ester esterase activity"/>
    <property type="evidence" value="ECO:0007669"/>
    <property type="project" value="TreeGrafter"/>
</dbReference>
<dbReference type="GO" id="GO:0019433">
    <property type="term" value="P:triglyceride catabolic process"/>
    <property type="evidence" value="ECO:0007669"/>
    <property type="project" value="TreeGrafter"/>
</dbReference>
<feature type="domain" description="Alpha/beta hydrolase fold-3" evidence="1">
    <location>
        <begin position="389"/>
        <end position="454"/>
    </location>
</feature>
<dbReference type="HOGENOM" id="CLU_012494_12_3_1"/>
<dbReference type="GO" id="GO:0004806">
    <property type="term" value="F:triacylglycerol lipase activity"/>
    <property type="evidence" value="ECO:0007669"/>
    <property type="project" value="TreeGrafter"/>
</dbReference>
<dbReference type="Gene3D" id="3.40.50.1820">
    <property type="entry name" value="alpha/beta hydrolase"/>
    <property type="match status" value="1"/>
</dbReference>
<protein>
    <submittedName>
        <fullName evidence="2">Arylacetamide deacetylase</fullName>
    </submittedName>
</protein>
<dbReference type="PANTHER" id="PTHR23025">
    <property type="entry name" value="TRIACYLGLYCEROL LIPASE"/>
    <property type="match status" value="1"/>
</dbReference>
<organism evidence="2">
    <name type="scientific">Magallana gigas</name>
    <name type="common">Pacific oyster</name>
    <name type="synonym">Crassostrea gigas</name>
    <dbReference type="NCBI Taxonomy" id="29159"/>
    <lineage>
        <taxon>Eukaryota</taxon>
        <taxon>Metazoa</taxon>
        <taxon>Spiralia</taxon>
        <taxon>Lophotrochozoa</taxon>
        <taxon>Mollusca</taxon>
        <taxon>Bivalvia</taxon>
        <taxon>Autobranchia</taxon>
        <taxon>Pteriomorphia</taxon>
        <taxon>Ostreida</taxon>
        <taxon>Ostreoidea</taxon>
        <taxon>Ostreidae</taxon>
        <taxon>Magallana</taxon>
    </lineage>
</organism>
<sequence length="482" mass="55402">MESIYNDDIYSTRVQHKVTRWDLGTKIDLDQVRYIIVCCHACRDPSVAAERTTFSAGCQEWVTTFTFERLLIVCVMAILEGCLAVMAAVPATLTYKFFAFPMPPQAEETYKRRTLLLFWWILQSWIKFKLCFVKGHEIMMARVEAPPRSYPEDTVVTEDTEMMGVPVRIFRPKEASDDKLPGVIYYHGGGWCWDLWEAYDATLRVVARLDKMVIVSVRYRLAPENPFPAGPDDCFVVTRHVLENTETLGMDPENITLMGDSAGGNLAMVMMIKLLSPSKKIDNLSKVKNLVLIYPALQAMNFKLPSYRQHRGSNIPTILSSELMVKFYVAYALGMESVDVEELLENSHWSEEMEAKSTCRWIQKEADSLRDATESDPKHRNSFLAKKVNKYFLDPHFSPLLADDTILKRFPNTYVLSAEMDPLRDDSFLLVKRLNELGVRVKHRHWESMDHGFTGNTILYKNAQKALEEVVEYLKQQSTDDI</sequence>
<feature type="domain" description="Alpha/beta hydrolase fold-3" evidence="1">
    <location>
        <begin position="183"/>
        <end position="340"/>
    </location>
</feature>
<reference evidence="2" key="1">
    <citation type="journal article" date="2012" name="Nature">
        <title>The oyster genome reveals stress adaptation and complexity of shell formation.</title>
        <authorList>
            <person name="Zhang G."/>
            <person name="Fang X."/>
            <person name="Guo X."/>
            <person name="Li L."/>
            <person name="Luo R."/>
            <person name="Xu F."/>
            <person name="Yang P."/>
            <person name="Zhang L."/>
            <person name="Wang X."/>
            <person name="Qi H."/>
            <person name="Xiong Z."/>
            <person name="Que H."/>
            <person name="Xie Y."/>
            <person name="Holland P.W."/>
            <person name="Paps J."/>
            <person name="Zhu Y."/>
            <person name="Wu F."/>
            <person name="Chen Y."/>
            <person name="Wang J."/>
            <person name="Peng C."/>
            <person name="Meng J."/>
            <person name="Yang L."/>
            <person name="Liu J."/>
            <person name="Wen B."/>
            <person name="Zhang N."/>
            <person name="Huang Z."/>
            <person name="Zhu Q."/>
            <person name="Feng Y."/>
            <person name="Mount A."/>
            <person name="Hedgecock D."/>
            <person name="Xu Z."/>
            <person name="Liu Y."/>
            <person name="Domazet-Loso T."/>
            <person name="Du Y."/>
            <person name="Sun X."/>
            <person name="Zhang S."/>
            <person name="Liu B."/>
            <person name="Cheng P."/>
            <person name="Jiang X."/>
            <person name="Li J."/>
            <person name="Fan D."/>
            <person name="Wang W."/>
            <person name="Fu W."/>
            <person name="Wang T."/>
            <person name="Wang B."/>
            <person name="Zhang J."/>
            <person name="Peng Z."/>
            <person name="Li Y."/>
            <person name="Li N."/>
            <person name="Wang J."/>
            <person name="Chen M."/>
            <person name="He Y."/>
            <person name="Tan F."/>
            <person name="Song X."/>
            <person name="Zheng Q."/>
            <person name="Huang R."/>
            <person name="Yang H."/>
            <person name="Du X."/>
            <person name="Chen L."/>
            <person name="Yang M."/>
            <person name="Gaffney P.M."/>
            <person name="Wang S."/>
            <person name="Luo L."/>
            <person name="She Z."/>
            <person name="Ming Y."/>
            <person name="Huang W."/>
            <person name="Zhang S."/>
            <person name="Huang B."/>
            <person name="Zhang Y."/>
            <person name="Qu T."/>
            <person name="Ni P."/>
            <person name="Miao G."/>
            <person name="Wang J."/>
            <person name="Wang Q."/>
            <person name="Steinberg C.E."/>
            <person name="Wang H."/>
            <person name="Li N."/>
            <person name="Qian L."/>
            <person name="Zhang G."/>
            <person name="Li Y."/>
            <person name="Yang H."/>
            <person name="Liu X."/>
            <person name="Wang J."/>
            <person name="Yin Y."/>
            <person name="Wang J."/>
        </authorList>
    </citation>
    <scope>NUCLEOTIDE SEQUENCE [LARGE SCALE GENOMIC DNA]</scope>
    <source>
        <strain evidence="2">05x7-T-G4-1.051#20</strain>
    </source>
</reference>
<dbReference type="PANTHER" id="PTHR23025:SF4">
    <property type="entry name" value="ALPHA_BETA HYDROLASE FOLD-3 DOMAIN-CONTAINING PROTEIN"/>
    <property type="match status" value="1"/>
</dbReference>
<dbReference type="EMBL" id="JH818242">
    <property type="protein sequence ID" value="EKC22142.1"/>
    <property type="molecule type" value="Genomic_DNA"/>
</dbReference>
<name>K1PE49_MAGGI</name>
<dbReference type="InParanoid" id="K1PE49"/>
<dbReference type="InterPro" id="IPR029058">
    <property type="entry name" value="AB_hydrolase_fold"/>
</dbReference>
<dbReference type="AlphaFoldDB" id="K1PE49"/>
<proteinExistence type="predicted"/>
<dbReference type="InterPro" id="IPR013094">
    <property type="entry name" value="AB_hydrolase_3"/>
</dbReference>
<accession>K1PE49</accession>
<dbReference type="GO" id="GO:0005829">
    <property type="term" value="C:cytosol"/>
    <property type="evidence" value="ECO:0007669"/>
    <property type="project" value="TreeGrafter"/>
</dbReference>
<gene>
    <name evidence="2" type="ORF">CGI_10002724</name>
</gene>
<evidence type="ECO:0000313" key="2">
    <source>
        <dbReference type="EMBL" id="EKC22142.1"/>
    </source>
</evidence>
<dbReference type="SUPFAM" id="SSF53474">
    <property type="entry name" value="alpha/beta-Hydrolases"/>
    <property type="match status" value="1"/>
</dbReference>